<evidence type="ECO:0000256" key="1">
    <source>
        <dbReference type="SAM" id="Phobius"/>
    </source>
</evidence>
<keyword evidence="1" id="KW-0812">Transmembrane</keyword>
<keyword evidence="3" id="KW-1185">Reference proteome</keyword>
<dbReference type="KEGG" id="vg:62680326"/>
<reference evidence="2 3" key="1">
    <citation type="submission" date="2019-09" db="EMBL/GenBank/DDBJ databases">
        <title>Phages that infect the bacterial plant pathogen.</title>
        <authorList>
            <person name="Lightbourn L."/>
            <person name="Amarillas L."/>
            <person name="Estrada M."/>
            <person name="Leon R."/>
            <person name="Figueroa L."/>
        </authorList>
    </citation>
    <scope>NUCLEOTIDE SEQUENCE [LARGE SCALE GENOMIC DNA]</scope>
</reference>
<proteinExistence type="predicted"/>
<dbReference type="EMBL" id="MN478374">
    <property type="protein sequence ID" value="QGH45025.1"/>
    <property type="molecule type" value="Genomic_DNA"/>
</dbReference>
<sequence>MERMPFTAVSLAGIWQLCSGNCGGALVCAFLAFLFYFLIPAPEGK</sequence>
<name>A0A5Q2U6Z7_9CAUD</name>
<keyword evidence="1" id="KW-0472">Membrane</keyword>
<keyword evidence="1" id="KW-1133">Transmembrane helix</keyword>
<dbReference type="RefSeq" id="YP_009997808.1">
    <property type="nucleotide sequence ID" value="NC_052977.1"/>
</dbReference>
<organism evidence="2 3">
    <name type="scientific">Bacteriophage Phobos</name>
    <dbReference type="NCBI Taxonomy" id="2662138"/>
    <lineage>
        <taxon>Viruses</taxon>
        <taxon>Duplodnaviria</taxon>
        <taxon>Heunggongvirae</taxon>
        <taxon>Uroviricota</taxon>
        <taxon>Caudoviricetes</taxon>
        <taxon>Casjensviridae</taxon>
        <taxon>Phobosvirus</taxon>
        <taxon>Phobosvirus phobos</taxon>
    </lineage>
</organism>
<evidence type="ECO:0000313" key="2">
    <source>
        <dbReference type="EMBL" id="QGH45025.1"/>
    </source>
</evidence>
<dbReference type="GeneID" id="62680326"/>
<evidence type="ECO:0000313" key="3">
    <source>
        <dbReference type="Proteomes" id="UP000383418"/>
    </source>
</evidence>
<feature type="transmembrane region" description="Helical" evidence="1">
    <location>
        <begin position="12"/>
        <end position="39"/>
    </location>
</feature>
<dbReference type="Proteomes" id="UP000383418">
    <property type="component" value="Segment"/>
</dbReference>
<protein>
    <submittedName>
        <fullName evidence="2">Uncharacterized protein</fullName>
    </submittedName>
</protein>
<accession>A0A5Q2U6Z7</accession>